<dbReference type="InParanoid" id="A0A1B1YQQ2"/>
<name>A0A1B1YQQ2_9GAMM</name>
<dbReference type="Pfam" id="PF13561">
    <property type="entry name" value="adh_short_C2"/>
    <property type="match status" value="1"/>
</dbReference>
<evidence type="ECO:0008006" key="4">
    <source>
        <dbReference type="Google" id="ProtNLM"/>
    </source>
</evidence>
<dbReference type="PRINTS" id="PR00081">
    <property type="entry name" value="GDHRDH"/>
</dbReference>
<evidence type="ECO:0000256" key="1">
    <source>
        <dbReference type="ARBA" id="ARBA00006484"/>
    </source>
</evidence>
<dbReference type="Gene3D" id="3.40.50.720">
    <property type="entry name" value="NAD(P)-binding Rossmann-like Domain"/>
    <property type="match status" value="1"/>
</dbReference>
<evidence type="ECO:0000313" key="2">
    <source>
        <dbReference type="EMBL" id="ANX03072.1"/>
    </source>
</evidence>
<accession>A0A1B1YQQ2</accession>
<dbReference type="EMBL" id="CP014671">
    <property type="protein sequence ID" value="ANX03072.1"/>
    <property type="molecule type" value="Genomic_DNA"/>
</dbReference>
<dbReference type="Proteomes" id="UP000092952">
    <property type="component" value="Chromosome"/>
</dbReference>
<dbReference type="KEGG" id="gbi:PG2T_01970"/>
<dbReference type="PANTHER" id="PTHR42879:SF2">
    <property type="entry name" value="3-OXOACYL-[ACYL-CARRIER-PROTEIN] REDUCTASE FABG"/>
    <property type="match status" value="1"/>
</dbReference>
<dbReference type="AlphaFoldDB" id="A0A1B1YQQ2"/>
<proteinExistence type="inferred from homology"/>
<gene>
    <name evidence="2" type="ORF">PG2T_01970</name>
</gene>
<dbReference type="OrthoDB" id="9803333at2"/>
<dbReference type="InterPro" id="IPR002347">
    <property type="entry name" value="SDR_fam"/>
</dbReference>
<reference evidence="3" key="1">
    <citation type="submission" date="2016-03" db="EMBL/GenBank/DDBJ databases">
        <title>Complete genome sequence of Solimmundus cernigliae, representing a novel lineage of polycyclic aromatic hydrocarbon degraders within the Gammaproteobacteria.</title>
        <authorList>
            <person name="Singleton D.R."/>
            <person name="Dickey A.N."/>
            <person name="Scholl E.H."/>
            <person name="Wright F.A."/>
            <person name="Aitken M.D."/>
        </authorList>
    </citation>
    <scope>NUCLEOTIDE SEQUENCE [LARGE SCALE GENOMIC DNA]</scope>
    <source>
        <strain evidence="3">TR3.2</strain>
    </source>
</reference>
<dbReference type="RefSeq" id="WP_068802584.1">
    <property type="nucleotide sequence ID" value="NZ_CP014671.1"/>
</dbReference>
<dbReference type="PRINTS" id="PR00080">
    <property type="entry name" value="SDRFAMILY"/>
</dbReference>
<evidence type="ECO:0000313" key="3">
    <source>
        <dbReference type="Proteomes" id="UP000092952"/>
    </source>
</evidence>
<organism evidence="2 3">
    <name type="scientific">Immundisolibacter cernigliae</name>
    <dbReference type="NCBI Taxonomy" id="1810504"/>
    <lineage>
        <taxon>Bacteria</taxon>
        <taxon>Pseudomonadati</taxon>
        <taxon>Pseudomonadota</taxon>
        <taxon>Gammaproteobacteria</taxon>
        <taxon>Immundisolibacterales</taxon>
        <taxon>Immundisolibacteraceae</taxon>
        <taxon>Immundisolibacter</taxon>
    </lineage>
</organism>
<dbReference type="STRING" id="1810504.PG2T_01970"/>
<dbReference type="InterPro" id="IPR050259">
    <property type="entry name" value="SDR"/>
</dbReference>
<dbReference type="PANTHER" id="PTHR42879">
    <property type="entry name" value="3-OXOACYL-(ACYL-CARRIER-PROTEIN) REDUCTASE"/>
    <property type="match status" value="1"/>
</dbReference>
<sequence length="260" mass="27694">MDINLKGKVAIVTGGRQGIGHCITQTFLEAGASVLTCARDGAGLSAQIEHWRASHGDRIAGIQADVGQAEDIDRLLAEVRNRFGGVDVLVNNAATSESGTLASLSDDQWHREFDVKLMAMIRTARAAVPLMLARGGGSIININAIFARQPDMTFYASSVVRAGCLAFTKLLAREHAAQGVRANAIGLGLVETPAWEKWHDPAQGSYEAFLKSSAEFYRVPMGRVGRMQEVGNVALFLASDAASYVTGTQLDVDGGMAAYL</sequence>
<dbReference type="InterPro" id="IPR036291">
    <property type="entry name" value="NAD(P)-bd_dom_sf"/>
</dbReference>
<comment type="similarity">
    <text evidence="1">Belongs to the short-chain dehydrogenases/reductases (SDR) family.</text>
</comment>
<protein>
    <recommendedName>
        <fullName evidence="4">Short-chain dehydrogenase</fullName>
    </recommendedName>
</protein>
<dbReference type="SUPFAM" id="SSF51735">
    <property type="entry name" value="NAD(P)-binding Rossmann-fold domains"/>
    <property type="match status" value="1"/>
</dbReference>
<keyword evidence="3" id="KW-1185">Reference proteome</keyword>
<dbReference type="FunFam" id="3.40.50.720:FF:000084">
    <property type="entry name" value="Short-chain dehydrogenase reductase"/>
    <property type="match status" value="1"/>
</dbReference>